<dbReference type="AlphaFoldDB" id="A0A0G1KDM5"/>
<protein>
    <submittedName>
        <fullName evidence="1">Uncharacterized protein</fullName>
    </submittedName>
</protein>
<gene>
    <name evidence="1" type="ORF">UW78_C0006G0015</name>
</gene>
<reference evidence="1 2" key="1">
    <citation type="journal article" date="2015" name="Nature">
        <title>rRNA introns, odd ribosomes, and small enigmatic genomes across a large radiation of phyla.</title>
        <authorList>
            <person name="Brown C.T."/>
            <person name="Hug L.A."/>
            <person name="Thomas B.C."/>
            <person name="Sharon I."/>
            <person name="Castelle C.J."/>
            <person name="Singh A."/>
            <person name="Wilkins M.J."/>
            <person name="Williams K.H."/>
            <person name="Banfield J.F."/>
        </authorList>
    </citation>
    <scope>NUCLEOTIDE SEQUENCE [LARGE SCALE GENOMIC DNA]</scope>
</reference>
<dbReference type="Proteomes" id="UP000034595">
    <property type="component" value="Unassembled WGS sequence"/>
</dbReference>
<dbReference type="EMBL" id="LCJQ01000006">
    <property type="protein sequence ID" value="KKT81650.1"/>
    <property type="molecule type" value="Genomic_DNA"/>
</dbReference>
<evidence type="ECO:0000313" key="1">
    <source>
        <dbReference type="EMBL" id="KKT81650.1"/>
    </source>
</evidence>
<sequence>MSLRPLELNLNRKTLDEVVQILKKHGFTVSVQRTDLFDVRDRVLYGKKEDGPPVHVVSIPEAEAPFLTVTVFTGRRKVLKKGDDLYLFDRPAGHPLGPGQDWSALYTLDYMR</sequence>
<proteinExistence type="predicted"/>
<organism evidence="1 2">
    <name type="scientific">Candidatus Azambacteria bacterium GW2011_GWA1_44_9</name>
    <dbReference type="NCBI Taxonomy" id="1618610"/>
    <lineage>
        <taxon>Bacteria</taxon>
        <taxon>Candidatus Azamiibacteriota</taxon>
    </lineage>
</organism>
<accession>A0A0G1KDM5</accession>
<evidence type="ECO:0000313" key="2">
    <source>
        <dbReference type="Proteomes" id="UP000034595"/>
    </source>
</evidence>
<comment type="caution">
    <text evidence="1">The sequence shown here is derived from an EMBL/GenBank/DDBJ whole genome shotgun (WGS) entry which is preliminary data.</text>
</comment>
<name>A0A0G1KDM5_9BACT</name>